<reference evidence="2 3" key="1">
    <citation type="submission" date="2019-07" db="EMBL/GenBank/DDBJ databases">
        <title>Whole genome shotgun sequence of Swaminathania salitolerans NBRC 104436.</title>
        <authorList>
            <person name="Hosoyama A."/>
            <person name="Uohara A."/>
            <person name="Ohji S."/>
            <person name="Ichikawa N."/>
        </authorList>
    </citation>
    <scope>NUCLEOTIDE SEQUENCE [LARGE SCALE GENOMIC DNA]</scope>
    <source>
        <strain evidence="2 3">NBRC 104436</strain>
    </source>
</reference>
<gene>
    <name evidence="2" type="ORF">SSA02_03010</name>
</gene>
<proteinExistence type="predicted"/>
<feature type="region of interest" description="Disordered" evidence="1">
    <location>
        <begin position="104"/>
        <end position="124"/>
    </location>
</feature>
<comment type="caution">
    <text evidence="2">The sequence shown here is derived from an EMBL/GenBank/DDBJ whole genome shotgun (WGS) entry which is preliminary data.</text>
</comment>
<protein>
    <submittedName>
        <fullName evidence="2">Uncharacterized protein</fullName>
    </submittedName>
</protein>
<dbReference type="Proteomes" id="UP000321405">
    <property type="component" value="Unassembled WGS sequence"/>
</dbReference>
<feature type="compositionally biased region" description="Basic residues" evidence="1">
    <location>
        <begin position="107"/>
        <end position="124"/>
    </location>
</feature>
<name>A0A511BT57_9PROT</name>
<dbReference type="AlphaFoldDB" id="A0A511BT57"/>
<organism evidence="2 3">
    <name type="scientific">Swaminathania salitolerans</name>
    <dbReference type="NCBI Taxonomy" id="182838"/>
    <lineage>
        <taxon>Bacteria</taxon>
        <taxon>Pseudomonadati</taxon>
        <taxon>Pseudomonadota</taxon>
        <taxon>Alphaproteobacteria</taxon>
        <taxon>Acetobacterales</taxon>
        <taxon>Acetobacteraceae</taxon>
        <taxon>Swaminathania</taxon>
    </lineage>
</organism>
<sequence>MSLRMMSDGWRTTTGRTGRRINALHFRDPRLCPVLMLPRGSRRPGLRPFSQRQLARRQLSGGALSGEFLPQSRDLSLHLRAHFMHLAAERRYVILLPGCEGLDRHAGAAKKQKGRKAAQAHRSR</sequence>
<accession>A0A511BT57</accession>
<keyword evidence="3" id="KW-1185">Reference proteome</keyword>
<evidence type="ECO:0000256" key="1">
    <source>
        <dbReference type="SAM" id="MobiDB-lite"/>
    </source>
</evidence>
<dbReference type="EMBL" id="BJVC01000001">
    <property type="protein sequence ID" value="GEL01138.1"/>
    <property type="molecule type" value="Genomic_DNA"/>
</dbReference>
<evidence type="ECO:0000313" key="2">
    <source>
        <dbReference type="EMBL" id="GEL01138.1"/>
    </source>
</evidence>
<evidence type="ECO:0000313" key="3">
    <source>
        <dbReference type="Proteomes" id="UP000321405"/>
    </source>
</evidence>